<evidence type="ECO:0000256" key="6">
    <source>
        <dbReference type="ARBA" id="ARBA00022723"/>
    </source>
</evidence>
<sequence>MNPVQGVDQAFWYILGISGVLLLGITIVMIYFVIRYRRSKNPVPSDIRDNYLLEVAWTIIPTLIALSMFYVGWKSYVGLRDVPEDAMQVEVFGQQYSWIFVYDNDKETENNLVVPLGKAVKLNITSTDVLHSFYIPAFRIKVDAVKGMTTYAWFYADKEGEYDVLCTEYCGTDHSAMVGVLKIVPEEEYQRWLESDEE</sequence>
<evidence type="ECO:0000256" key="1">
    <source>
        <dbReference type="ARBA" id="ARBA00004141"/>
    </source>
</evidence>
<evidence type="ECO:0000256" key="10">
    <source>
        <dbReference type="ARBA" id="ARBA00023008"/>
    </source>
</evidence>
<evidence type="ECO:0000313" key="19">
    <source>
        <dbReference type="Proteomes" id="UP000184603"/>
    </source>
</evidence>
<dbReference type="SUPFAM" id="SSF81464">
    <property type="entry name" value="Cytochrome c oxidase subunit II-like, transmembrane region"/>
    <property type="match status" value="1"/>
</dbReference>
<dbReference type="Pfam" id="PF02790">
    <property type="entry name" value="COX2_TM"/>
    <property type="match status" value="1"/>
</dbReference>
<evidence type="ECO:0000256" key="3">
    <source>
        <dbReference type="ARBA" id="ARBA00022448"/>
    </source>
</evidence>
<keyword evidence="3 13" id="KW-0813">Transport</keyword>
<dbReference type="AlphaFoldDB" id="A0A1M7YC83"/>
<dbReference type="GO" id="GO:0004129">
    <property type="term" value="F:cytochrome-c oxidase activity"/>
    <property type="evidence" value="ECO:0007669"/>
    <property type="project" value="UniProtKB-EC"/>
</dbReference>
<name>A0A1M7YC83_9BACT</name>
<dbReference type="PANTHER" id="PTHR22888:SF9">
    <property type="entry name" value="CYTOCHROME C OXIDASE SUBUNIT 2"/>
    <property type="match status" value="1"/>
</dbReference>
<dbReference type="GO" id="GO:0016491">
    <property type="term" value="F:oxidoreductase activity"/>
    <property type="evidence" value="ECO:0007669"/>
    <property type="project" value="InterPro"/>
</dbReference>
<dbReference type="InterPro" id="IPR008972">
    <property type="entry name" value="Cupredoxin"/>
</dbReference>
<protein>
    <recommendedName>
        <fullName evidence="14">Cytochrome c oxidase subunit 2</fullName>
        <ecNumber evidence="14">7.1.1.9</ecNumber>
    </recommendedName>
</protein>
<keyword evidence="6 14" id="KW-0479">Metal-binding</keyword>
<evidence type="ECO:0000256" key="13">
    <source>
        <dbReference type="RuleBase" id="RU000456"/>
    </source>
</evidence>
<dbReference type="EC" id="7.1.1.9" evidence="14"/>
<dbReference type="CDD" id="cd13915">
    <property type="entry name" value="CuRO_HCO_II_like_2"/>
    <property type="match status" value="1"/>
</dbReference>
<keyword evidence="7" id="KW-1278">Translocase</keyword>
<dbReference type="NCBIfam" id="TIGR02866">
    <property type="entry name" value="CoxB"/>
    <property type="match status" value="1"/>
</dbReference>
<dbReference type="GO" id="GO:0005507">
    <property type="term" value="F:copper ion binding"/>
    <property type="evidence" value="ECO:0007669"/>
    <property type="project" value="InterPro"/>
</dbReference>
<dbReference type="Gene3D" id="1.10.287.90">
    <property type="match status" value="1"/>
</dbReference>
<keyword evidence="11 15" id="KW-0472">Membrane</keyword>
<evidence type="ECO:0000259" key="16">
    <source>
        <dbReference type="PROSITE" id="PS50857"/>
    </source>
</evidence>
<dbReference type="RefSeq" id="WP_073614781.1">
    <property type="nucleotide sequence ID" value="NZ_FRFE01000017.1"/>
</dbReference>
<keyword evidence="9 15" id="KW-1133">Transmembrane helix</keyword>
<dbReference type="InterPro" id="IPR045187">
    <property type="entry name" value="CcO_II"/>
</dbReference>
<evidence type="ECO:0000256" key="12">
    <source>
        <dbReference type="ARBA" id="ARBA00024688"/>
    </source>
</evidence>
<accession>A0A1M7YC83</accession>
<dbReference type="SUPFAM" id="SSF49503">
    <property type="entry name" value="Cupredoxins"/>
    <property type="match status" value="1"/>
</dbReference>
<dbReference type="PANTHER" id="PTHR22888">
    <property type="entry name" value="CYTOCHROME C OXIDASE, SUBUNIT II"/>
    <property type="match status" value="1"/>
</dbReference>
<dbReference type="EMBL" id="FRFE01000017">
    <property type="protein sequence ID" value="SHO50223.1"/>
    <property type="molecule type" value="Genomic_DNA"/>
</dbReference>
<dbReference type="GO" id="GO:0042773">
    <property type="term" value="P:ATP synthesis coupled electron transport"/>
    <property type="evidence" value="ECO:0007669"/>
    <property type="project" value="TreeGrafter"/>
</dbReference>
<dbReference type="GO" id="GO:0005886">
    <property type="term" value="C:plasma membrane"/>
    <property type="evidence" value="ECO:0007669"/>
    <property type="project" value="UniProtKB-SubCell"/>
</dbReference>
<keyword evidence="5 13" id="KW-0812">Transmembrane</keyword>
<dbReference type="InterPro" id="IPR002429">
    <property type="entry name" value="CcO_II-like_C"/>
</dbReference>
<comment type="catalytic activity">
    <reaction evidence="14">
        <text>4 Fe(II)-[cytochrome c] + O2 + 8 H(+)(in) = 4 Fe(III)-[cytochrome c] + 2 H2O + 4 H(+)(out)</text>
        <dbReference type="Rhea" id="RHEA:11436"/>
        <dbReference type="Rhea" id="RHEA-COMP:10350"/>
        <dbReference type="Rhea" id="RHEA-COMP:14399"/>
        <dbReference type="ChEBI" id="CHEBI:15377"/>
        <dbReference type="ChEBI" id="CHEBI:15378"/>
        <dbReference type="ChEBI" id="CHEBI:15379"/>
        <dbReference type="ChEBI" id="CHEBI:29033"/>
        <dbReference type="ChEBI" id="CHEBI:29034"/>
        <dbReference type="EC" id="7.1.1.9"/>
    </reaction>
</comment>
<comment type="cofactor">
    <cofactor evidence="14">
        <name>Cu cation</name>
        <dbReference type="ChEBI" id="CHEBI:23378"/>
    </cofactor>
    <text evidence="14">Binds a copper A center.</text>
</comment>
<keyword evidence="4 13" id="KW-0679">Respiratory chain</keyword>
<evidence type="ECO:0000256" key="5">
    <source>
        <dbReference type="ARBA" id="ARBA00022692"/>
    </source>
</evidence>
<keyword evidence="8 13" id="KW-0249">Electron transport</keyword>
<evidence type="ECO:0000256" key="9">
    <source>
        <dbReference type="ARBA" id="ARBA00022989"/>
    </source>
</evidence>
<dbReference type="OrthoDB" id="9781261at2"/>
<feature type="domain" description="Cytochrome oxidase subunit II copper A binding" evidence="16">
    <location>
        <begin position="84"/>
        <end position="195"/>
    </location>
</feature>
<dbReference type="Proteomes" id="UP000184603">
    <property type="component" value="Unassembled WGS sequence"/>
</dbReference>
<feature type="transmembrane region" description="Helical" evidence="15">
    <location>
        <begin position="12"/>
        <end position="34"/>
    </location>
</feature>
<organism evidence="18 19">
    <name type="scientific">Desulfopila aestuarii DSM 18488</name>
    <dbReference type="NCBI Taxonomy" id="1121416"/>
    <lineage>
        <taxon>Bacteria</taxon>
        <taxon>Pseudomonadati</taxon>
        <taxon>Thermodesulfobacteriota</taxon>
        <taxon>Desulfobulbia</taxon>
        <taxon>Desulfobulbales</taxon>
        <taxon>Desulfocapsaceae</taxon>
        <taxon>Desulfopila</taxon>
    </lineage>
</organism>
<feature type="domain" description="Cytochrome oxidase subunit II transmembrane region profile" evidence="17">
    <location>
        <begin position="1"/>
        <end position="83"/>
    </location>
</feature>
<reference evidence="18 19" key="1">
    <citation type="submission" date="2016-12" db="EMBL/GenBank/DDBJ databases">
        <authorList>
            <person name="Song W.-J."/>
            <person name="Kurnit D.M."/>
        </authorList>
    </citation>
    <scope>NUCLEOTIDE SEQUENCE [LARGE SCALE GENOMIC DNA]</scope>
    <source>
        <strain evidence="18 19">DSM 18488</strain>
    </source>
</reference>
<comment type="similarity">
    <text evidence="2 13">Belongs to the cytochrome c oxidase subunit 2 family.</text>
</comment>
<keyword evidence="19" id="KW-1185">Reference proteome</keyword>
<dbReference type="PROSITE" id="PS50999">
    <property type="entry name" value="COX2_TM"/>
    <property type="match status" value="1"/>
</dbReference>
<dbReference type="InterPro" id="IPR014222">
    <property type="entry name" value="Cyt_c_oxidase_su2"/>
</dbReference>
<evidence type="ECO:0000313" key="18">
    <source>
        <dbReference type="EMBL" id="SHO50223.1"/>
    </source>
</evidence>
<dbReference type="Pfam" id="PF00116">
    <property type="entry name" value="COX2"/>
    <property type="match status" value="1"/>
</dbReference>
<evidence type="ECO:0000256" key="7">
    <source>
        <dbReference type="ARBA" id="ARBA00022967"/>
    </source>
</evidence>
<dbReference type="InterPro" id="IPR011759">
    <property type="entry name" value="Cyt_c_oxidase_su2_TM_dom"/>
</dbReference>
<keyword evidence="10 14" id="KW-0186">Copper</keyword>
<evidence type="ECO:0000256" key="8">
    <source>
        <dbReference type="ARBA" id="ARBA00022982"/>
    </source>
</evidence>
<dbReference type="PRINTS" id="PR01166">
    <property type="entry name" value="CYCOXIDASEII"/>
</dbReference>
<dbReference type="STRING" id="1121416.SAMN02745220_03319"/>
<evidence type="ECO:0000259" key="17">
    <source>
        <dbReference type="PROSITE" id="PS50999"/>
    </source>
</evidence>
<gene>
    <name evidence="18" type="ORF">SAMN02745220_03319</name>
</gene>
<dbReference type="PROSITE" id="PS50857">
    <property type="entry name" value="COX2_CUA"/>
    <property type="match status" value="1"/>
</dbReference>
<evidence type="ECO:0000256" key="2">
    <source>
        <dbReference type="ARBA" id="ARBA00007866"/>
    </source>
</evidence>
<evidence type="ECO:0000256" key="14">
    <source>
        <dbReference type="RuleBase" id="RU004024"/>
    </source>
</evidence>
<feature type="transmembrane region" description="Helical" evidence="15">
    <location>
        <begin position="55"/>
        <end position="73"/>
    </location>
</feature>
<evidence type="ECO:0000256" key="15">
    <source>
        <dbReference type="SAM" id="Phobius"/>
    </source>
</evidence>
<dbReference type="InterPro" id="IPR001505">
    <property type="entry name" value="Copper_CuA"/>
</dbReference>
<evidence type="ECO:0000256" key="11">
    <source>
        <dbReference type="ARBA" id="ARBA00023136"/>
    </source>
</evidence>
<dbReference type="Gene3D" id="2.60.40.420">
    <property type="entry name" value="Cupredoxins - blue copper proteins"/>
    <property type="match status" value="1"/>
</dbReference>
<evidence type="ECO:0000256" key="4">
    <source>
        <dbReference type="ARBA" id="ARBA00022660"/>
    </source>
</evidence>
<proteinExistence type="inferred from homology"/>
<dbReference type="PROSITE" id="PS00078">
    <property type="entry name" value="COX2"/>
    <property type="match status" value="1"/>
</dbReference>
<comment type="function">
    <text evidence="12 14">Subunits I and II form the functional core of the enzyme complex. Electrons originating in cytochrome c are transferred via heme a and Cu(A) to the binuclear center formed by heme a3 and Cu(B).</text>
</comment>
<comment type="subcellular location">
    <subcellularLocation>
        <location evidence="13">Cell membrane</location>
        <topology evidence="13">Multi-pass membrane protein</topology>
    </subcellularLocation>
    <subcellularLocation>
        <location evidence="1">Membrane</location>
        <topology evidence="1">Multi-pass membrane protein</topology>
    </subcellularLocation>
</comment>
<dbReference type="InterPro" id="IPR036257">
    <property type="entry name" value="Cyt_c_oxidase_su2_TM_sf"/>
</dbReference>